<evidence type="ECO:0000313" key="1">
    <source>
        <dbReference type="EMBL" id="MXR20402.1"/>
    </source>
</evidence>
<sequence length="241" mass="25318">MPSSKLPAVALAVLVVLAGCSMLPGGGGGDDPGTTDGPGYHELSFYSHTDGAAYNGTLTVRKDGETVYEVDVGDAGDGFFANATFEEPGPYTVVVNTSLPETGGGTMHEELSVAGDLGNATVLTMNYQGVRETRYAMRGDADGALYLQDRLPEPVEIPVRVAHDGETVIDRVAEIDSDDAVEVTGLRGPGVYRVEAKGHNNEWTNETIVVTRPGAKIAIYSRLSAEIVVIGPDEQVPAEPP</sequence>
<dbReference type="AlphaFoldDB" id="A0A6B0SN44"/>
<proteinExistence type="predicted"/>
<dbReference type="PROSITE" id="PS51257">
    <property type="entry name" value="PROKAR_LIPOPROTEIN"/>
    <property type="match status" value="1"/>
</dbReference>
<comment type="caution">
    <text evidence="1">The sequence shown here is derived from an EMBL/GenBank/DDBJ whole genome shotgun (WGS) entry which is preliminary data.</text>
</comment>
<keyword evidence="2" id="KW-1185">Reference proteome</keyword>
<name>A0A6B0SN44_9EURY</name>
<accession>A0A6B0SN44</accession>
<protein>
    <submittedName>
        <fullName evidence="1">Uncharacterized protein</fullName>
    </submittedName>
</protein>
<evidence type="ECO:0000313" key="2">
    <source>
        <dbReference type="Proteomes" id="UP000471521"/>
    </source>
</evidence>
<organism evidence="1 2">
    <name type="scientific">Halobacterium bonnevillei</name>
    <dbReference type="NCBI Taxonomy" id="2692200"/>
    <lineage>
        <taxon>Archaea</taxon>
        <taxon>Methanobacteriati</taxon>
        <taxon>Methanobacteriota</taxon>
        <taxon>Stenosarchaea group</taxon>
        <taxon>Halobacteria</taxon>
        <taxon>Halobacteriales</taxon>
        <taxon>Halobacteriaceae</taxon>
        <taxon>Halobacterium</taxon>
    </lineage>
</organism>
<dbReference type="Proteomes" id="UP000471521">
    <property type="component" value="Unassembled WGS sequence"/>
</dbReference>
<dbReference type="OrthoDB" id="379208at2157"/>
<gene>
    <name evidence="1" type="ORF">GRX66_07210</name>
</gene>
<reference evidence="1 2" key="1">
    <citation type="submission" date="2019-12" db="EMBL/GenBank/DDBJ databases">
        <title>Isolation and characterization of three novel carbon monoxide-oxidizing members of Halobacteria from salione crusts and soils.</title>
        <authorList>
            <person name="Myers M.R."/>
            <person name="King G.M."/>
        </authorList>
    </citation>
    <scope>NUCLEOTIDE SEQUENCE [LARGE SCALE GENOMIC DNA]</scope>
    <source>
        <strain evidence="1 2">PCN9</strain>
    </source>
</reference>
<dbReference type="RefSeq" id="WP_159525952.1">
    <property type="nucleotide sequence ID" value="NZ_WUUU01000041.1"/>
</dbReference>
<dbReference type="EMBL" id="WUUU01000041">
    <property type="protein sequence ID" value="MXR20402.1"/>
    <property type="molecule type" value="Genomic_DNA"/>
</dbReference>